<dbReference type="EMBL" id="JAAQPH010000010">
    <property type="protein sequence ID" value="NIA69871.1"/>
    <property type="molecule type" value="Genomic_DNA"/>
</dbReference>
<sequence>MDATLQTEPAVFPAFQFAGQWRAYQARVLGELESHLDDARLNIVAAPGAGKTVLGLEVLRRLGRPTLILSPTRAIRDQWVMRLRELFEPEAAVWPPGLGIDVAAPGWLTSTTYQSLHTTLRGLLDGDTGGEEGDAEDEQDEIDDEESADSARLAGEALLEILERAGIETLVLDEAHHLRRAWWESLQEVIGYLKARRPDFHIVSLTATPPYDVEQEEWDRYAEVCGPVDAEISIPELVKQGDLCPHQDFLHFSVAQGEPIDSLEAFAREADALAWEWAHDETLLTWITAFAWFVEPEKFEPEILAKPAVFCGLLAIMKLNGREIPEIAPAILGISEPEIPEPRAQVLEALFQEILNGDGQFDCGPLTERLRRELQSIGALWRGRVRLRKQQQLVRALAGTAGKLDSIEAIAKAELAALGDRLRLVVLTDFIRSSALSRPADRSSDTLGAGPVLRRLGQAGLAPALRPALMTGSWVVIPDDVIPAFRSEAAKQGLSEAALTLKPLQHVPGWSKVDASAGKAALRLRVITHLFEEGHLRCLVGTAALLGEGWDAPSINSLILATSVKSFMLSNQMRGRAIRVSKKDPDKVAAIWHLATILPPFTTLATSQSSLWEALNFTRQENAAQGRLDRDPFSLGQDAWAVFRRFKTFAGVSHSELPVIESGIARLGIATARWNEQTASDWNRTMAARAADRPHVARAWASVFLGSSGIERPATGAVLPQPQGHKGIVQFGSSWLLVGLIGLVIQILAYSLHFLEVGLKTWLVIVGAALLLACAYHGGAIMRSIRAGSPLRYMAEIGRCLLDGLSVADILDTPRKSLDVRVEEESVLGQKFCRLAGGLHHDEVAFADAMVVFFAPIENPRHILVRHHRSGWLKQTDYHAVPDVISANEFALAKLKRAWERRIGPCEIINTRTRDGRLHLLRARLLSYSAGYRRDAERKLRWE</sequence>
<dbReference type="Gene3D" id="3.40.50.300">
    <property type="entry name" value="P-loop containing nucleotide triphosphate hydrolases"/>
    <property type="match status" value="2"/>
</dbReference>
<keyword evidence="4" id="KW-0378">Hydrolase</keyword>
<keyword evidence="5" id="KW-1185">Reference proteome</keyword>
<feature type="compositionally biased region" description="Acidic residues" evidence="1">
    <location>
        <begin position="128"/>
        <end position="148"/>
    </location>
</feature>
<evidence type="ECO:0000256" key="1">
    <source>
        <dbReference type="SAM" id="MobiDB-lite"/>
    </source>
</evidence>
<proteinExistence type="predicted"/>
<dbReference type="InterPro" id="IPR050742">
    <property type="entry name" value="Helicase_Restrict-Modif_Enz"/>
</dbReference>
<feature type="transmembrane region" description="Helical" evidence="2">
    <location>
        <begin position="735"/>
        <end position="755"/>
    </location>
</feature>
<dbReference type="GO" id="GO:0016787">
    <property type="term" value="F:hydrolase activity"/>
    <property type="evidence" value="ECO:0007669"/>
    <property type="project" value="InterPro"/>
</dbReference>
<keyword evidence="4" id="KW-0547">Nucleotide-binding</keyword>
<dbReference type="GO" id="GO:0004386">
    <property type="term" value="F:helicase activity"/>
    <property type="evidence" value="ECO:0007669"/>
    <property type="project" value="UniProtKB-KW"/>
</dbReference>
<dbReference type="Pfam" id="PF04851">
    <property type="entry name" value="ResIII"/>
    <property type="match status" value="1"/>
</dbReference>
<dbReference type="AlphaFoldDB" id="A0A967KFW5"/>
<dbReference type="SUPFAM" id="SSF52540">
    <property type="entry name" value="P-loop containing nucleoside triphosphate hydrolases"/>
    <property type="match status" value="2"/>
</dbReference>
<gene>
    <name evidence="4" type="ORF">HBA54_14800</name>
</gene>
<dbReference type="Proteomes" id="UP000761264">
    <property type="component" value="Unassembled WGS sequence"/>
</dbReference>
<protein>
    <submittedName>
        <fullName evidence="4">DEAD/DEAH box helicase family protein</fullName>
    </submittedName>
</protein>
<dbReference type="InterPro" id="IPR006935">
    <property type="entry name" value="Helicase/UvrB_N"/>
</dbReference>
<evidence type="ECO:0000259" key="3">
    <source>
        <dbReference type="PROSITE" id="PS51192"/>
    </source>
</evidence>
<dbReference type="GO" id="GO:0003677">
    <property type="term" value="F:DNA binding"/>
    <property type="evidence" value="ECO:0007669"/>
    <property type="project" value="InterPro"/>
</dbReference>
<keyword evidence="4" id="KW-0067">ATP-binding</keyword>
<organism evidence="4 5">
    <name type="scientific">Pelagibius litoralis</name>
    <dbReference type="NCBI Taxonomy" id="374515"/>
    <lineage>
        <taxon>Bacteria</taxon>
        <taxon>Pseudomonadati</taxon>
        <taxon>Pseudomonadota</taxon>
        <taxon>Alphaproteobacteria</taxon>
        <taxon>Rhodospirillales</taxon>
        <taxon>Rhodovibrionaceae</taxon>
        <taxon>Pelagibius</taxon>
    </lineage>
</organism>
<accession>A0A967KFW5</accession>
<dbReference type="GO" id="GO:0005524">
    <property type="term" value="F:ATP binding"/>
    <property type="evidence" value="ECO:0007669"/>
    <property type="project" value="InterPro"/>
</dbReference>
<dbReference type="GO" id="GO:0005829">
    <property type="term" value="C:cytosol"/>
    <property type="evidence" value="ECO:0007669"/>
    <property type="project" value="TreeGrafter"/>
</dbReference>
<dbReference type="RefSeq" id="WP_167225901.1">
    <property type="nucleotide sequence ID" value="NZ_JAAQPH010000010.1"/>
</dbReference>
<dbReference type="PANTHER" id="PTHR47396">
    <property type="entry name" value="TYPE I RESTRICTION ENZYME ECOKI R PROTEIN"/>
    <property type="match status" value="1"/>
</dbReference>
<keyword evidence="2" id="KW-1133">Transmembrane helix</keyword>
<dbReference type="SMART" id="SM00487">
    <property type="entry name" value="DEXDc"/>
    <property type="match status" value="1"/>
</dbReference>
<feature type="region of interest" description="Disordered" evidence="1">
    <location>
        <begin position="123"/>
        <end position="149"/>
    </location>
</feature>
<evidence type="ECO:0000313" key="4">
    <source>
        <dbReference type="EMBL" id="NIA69871.1"/>
    </source>
</evidence>
<dbReference type="PANTHER" id="PTHR47396:SF1">
    <property type="entry name" value="ATP-DEPENDENT HELICASE IRC3-RELATED"/>
    <property type="match status" value="1"/>
</dbReference>
<name>A0A967KFW5_9PROT</name>
<keyword evidence="4" id="KW-0347">Helicase</keyword>
<comment type="caution">
    <text evidence="4">The sequence shown here is derived from an EMBL/GenBank/DDBJ whole genome shotgun (WGS) entry which is preliminary data.</text>
</comment>
<keyword evidence="2" id="KW-0472">Membrane</keyword>
<dbReference type="InterPro" id="IPR014001">
    <property type="entry name" value="Helicase_ATP-bd"/>
</dbReference>
<evidence type="ECO:0000256" key="2">
    <source>
        <dbReference type="SAM" id="Phobius"/>
    </source>
</evidence>
<feature type="domain" description="Helicase ATP-binding" evidence="3">
    <location>
        <begin position="32"/>
        <end position="227"/>
    </location>
</feature>
<feature type="transmembrane region" description="Helical" evidence="2">
    <location>
        <begin position="761"/>
        <end position="782"/>
    </location>
</feature>
<keyword evidence="2" id="KW-0812">Transmembrane</keyword>
<dbReference type="InterPro" id="IPR027417">
    <property type="entry name" value="P-loop_NTPase"/>
</dbReference>
<evidence type="ECO:0000313" key="5">
    <source>
        <dbReference type="Proteomes" id="UP000761264"/>
    </source>
</evidence>
<reference evidence="4" key="1">
    <citation type="submission" date="2020-03" db="EMBL/GenBank/DDBJ databases">
        <title>Genome of Pelagibius litoralis DSM 21314T.</title>
        <authorList>
            <person name="Wang G."/>
        </authorList>
    </citation>
    <scope>NUCLEOTIDE SEQUENCE</scope>
    <source>
        <strain evidence="4">DSM 21314</strain>
    </source>
</reference>
<dbReference type="PROSITE" id="PS51192">
    <property type="entry name" value="HELICASE_ATP_BIND_1"/>
    <property type="match status" value="1"/>
</dbReference>